<name>A0ABT4CMZ1_9CLOT</name>
<protein>
    <submittedName>
        <fullName evidence="1">Uncharacterized protein</fullName>
    </submittedName>
</protein>
<dbReference type="Proteomes" id="UP001079657">
    <property type="component" value="Unassembled WGS sequence"/>
</dbReference>
<dbReference type="EMBL" id="JAPQES010000002">
    <property type="protein sequence ID" value="MCY6370420.1"/>
    <property type="molecule type" value="Genomic_DNA"/>
</dbReference>
<gene>
    <name evidence="1" type="ORF">OXH55_07205</name>
</gene>
<comment type="caution">
    <text evidence="1">The sequence shown here is derived from an EMBL/GenBank/DDBJ whole genome shotgun (WGS) entry which is preliminary data.</text>
</comment>
<keyword evidence="2" id="KW-1185">Reference proteome</keyword>
<evidence type="ECO:0000313" key="2">
    <source>
        <dbReference type="Proteomes" id="UP001079657"/>
    </source>
</evidence>
<sequence>MEYRLNKIDMEIRQIVNDSAKEGKVHGSKVTEKVDKDKKKNKEETFKKKLLKNKGKKRIMVDAVKLNNVKIEAIKEERVQKSISTGRFLDITK</sequence>
<proteinExistence type="predicted"/>
<organism evidence="1 2">
    <name type="scientific">Clostridium ganghwense</name>
    <dbReference type="NCBI Taxonomy" id="312089"/>
    <lineage>
        <taxon>Bacteria</taxon>
        <taxon>Bacillati</taxon>
        <taxon>Bacillota</taxon>
        <taxon>Clostridia</taxon>
        <taxon>Eubacteriales</taxon>
        <taxon>Clostridiaceae</taxon>
        <taxon>Clostridium</taxon>
    </lineage>
</organism>
<reference evidence="1" key="1">
    <citation type="submission" date="2022-12" db="EMBL/GenBank/DDBJ databases">
        <authorList>
            <person name="Wang J."/>
        </authorList>
    </citation>
    <scope>NUCLEOTIDE SEQUENCE</scope>
    <source>
        <strain evidence="1">HY-42-06</strain>
    </source>
</reference>
<accession>A0ABT4CMZ1</accession>
<evidence type="ECO:0000313" key="1">
    <source>
        <dbReference type="EMBL" id="MCY6370420.1"/>
    </source>
</evidence>
<dbReference type="RefSeq" id="WP_268049161.1">
    <property type="nucleotide sequence ID" value="NZ_JAPQES010000002.1"/>
</dbReference>